<evidence type="ECO:0000256" key="2">
    <source>
        <dbReference type="ARBA" id="ARBA00009549"/>
    </source>
</evidence>
<keyword evidence="4" id="KW-0493">Microtubule</keyword>
<accession>A0A369JM40</accession>
<sequence length="1343" mass="144225">MASDDSRLERLISQCKSNDVDVKVDALTKLQVEFESGIEIDDPDGLLNVLKTCLRTSNQHLTSATLAALPPVLPLLISRAVNHAQSPSAQPRSPSSSTSSLNPGGIVDAATLRQVLVAFLPTGGVIDRLGDKEKAQLKARETLVVLGGLAFRTGGGSGMSSKSRDKGPETPLMMFERFLREGGLTSKVWKVREQSVLTLVHIRRAHHQFPIRPYLTLLVDCLEDTDAHVRECTRQAVVELFSGPGVTDGARADLKKEMTKKGVRKTIVDEVLSKLFSSSSNINLQSHEGSENGDANSKPKDYIPPSLALQGRRPIVGNQSGGIPRTASQGSVRDISRPSSRAAMSAAAVPPTPTNETIEIQPVYIASTKDLENEFAAMAKPFEGKETEHNWAAREQAILRVRGMLKGDVQTRYTDTFLACLKEGFIVWSLKALASLRTTVSANTASLYSELASALGPAIDPFCDTLLTNLLKMAGFTKKIAAQQSQASVTSIITHTSAQPRTVLPLLWNALQEKTVQARAFVVRHLKHYIEVHGHRSRNAIEGSGGLETLEKSLKKALSDANPAVKESARILFWTFEEVWQDRGLAILETLDPIARKQVEKVCPRPELIATLAPTTPKNTKKSSVAAAIAASRAKAKAIATAPPTLRHQATSGSHMAPVRRAGSPGAPSRASATRPASPLRISSSPPALTARSRTTSGGAARSTSTPGASLSHARTPSGGSSGSGQAVSPPSSPVEQPTFRRRTSSPLATTTSITRPSTIRKALQTSLPPSPPLSTGQVSPTPRGANGGSRNTPVPLPARHSRLSLQLTNGQDESLLLAQAVPLPDNDSDSDDGRSVNLMSFSAPFEMYPPITPKAKSAAQSFSPKYDSKPTAGVSNALSSDSIGDMAVSQVVVEDALRARAEQAESAAERLLELVEPEDEGLQHSTIPASLLVGSGNGHAMSKPKTKPTPIPITQGHLAPPVTPVNRTAAIMRQAAMFKDSPAHNGHAPSLIDVLQGKKHETGWWLKRKTLVAQGTPLRATQPADIVQELQSYITALKDGDPGIRVLQKLALLCIENPVVESSSPPPSPGFGFPSSPSPFFSPSRSLPSLQADLWDTNKNFDRLFNALVQFLDYTRSEEEIEYGLIVLWEMLENQRHYLDGKESDLFSVLLRVRYTNKLNVLEASSTIRDALTASIEPVYGITTMHASLRTFYAEPYPPTSDEDIKAATYAFGLIALGKFILRLPAEIAEEELPRLKGTLISSLNDRSSLIVRESAAACIIAAQLVLRDETHLFALLDGLADDKKNLLTYLFDKHGARGLAASAGSSGMDKLQKEISRLDTRTSTPSRATPVAVAPLPALSL</sequence>
<feature type="domain" description="TOG" evidence="7">
    <location>
        <begin position="370"/>
        <end position="612"/>
    </location>
</feature>
<dbReference type="PANTHER" id="PTHR21567">
    <property type="entry name" value="CLASP"/>
    <property type="match status" value="1"/>
</dbReference>
<dbReference type="GO" id="GO:0005876">
    <property type="term" value="C:spindle microtubule"/>
    <property type="evidence" value="ECO:0007669"/>
    <property type="project" value="TreeGrafter"/>
</dbReference>
<comment type="similarity">
    <text evidence="2">Belongs to the CLASP family.</text>
</comment>
<organism evidence="8 9">
    <name type="scientific">Hypsizygus marmoreus</name>
    <name type="common">White beech mushroom</name>
    <name type="synonym">Agaricus marmoreus</name>
    <dbReference type="NCBI Taxonomy" id="39966"/>
    <lineage>
        <taxon>Eukaryota</taxon>
        <taxon>Fungi</taxon>
        <taxon>Dikarya</taxon>
        <taxon>Basidiomycota</taxon>
        <taxon>Agaricomycotina</taxon>
        <taxon>Agaricomycetes</taxon>
        <taxon>Agaricomycetidae</taxon>
        <taxon>Agaricales</taxon>
        <taxon>Tricholomatineae</taxon>
        <taxon>Lyophyllaceae</taxon>
        <taxon>Hypsizygus</taxon>
    </lineage>
</organism>
<name>A0A369JM40_HYPMA</name>
<evidence type="ECO:0000313" key="9">
    <source>
        <dbReference type="Proteomes" id="UP000076154"/>
    </source>
</evidence>
<feature type="compositionally biased region" description="Low complexity" evidence="6">
    <location>
        <begin position="660"/>
        <end position="679"/>
    </location>
</feature>
<dbReference type="GO" id="GO:0008017">
    <property type="term" value="F:microtubule binding"/>
    <property type="evidence" value="ECO:0007669"/>
    <property type="project" value="TreeGrafter"/>
</dbReference>
<gene>
    <name evidence="8" type="primary">STU1</name>
    <name evidence="8" type="ORF">Hypma_009566</name>
</gene>
<dbReference type="InParanoid" id="A0A369JM40"/>
<dbReference type="Proteomes" id="UP000076154">
    <property type="component" value="Unassembled WGS sequence"/>
</dbReference>
<protein>
    <submittedName>
        <fullName evidence="8">Protein STU1</fullName>
    </submittedName>
</protein>
<dbReference type="SUPFAM" id="SSF48371">
    <property type="entry name" value="ARM repeat"/>
    <property type="match status" value="1"/>
</dbReference>
<dbReference type="GO" id="GO:0090307">
    <property type="term" value="P:mitotic spindle assembly"/>
    <property type="evidence" value="ECO:0007669"/>
    <property type="project" value="TreeGrafter"/>
</dbReference>
<dbReference type="EMBL" id="LUEZ02000047">
    <property type="protein sequence ID" value="RDB23289.1"/>
    <property type="molecule type" value="Genomic_DNA"/>
</dbReference>
<dbReference type="Gene3D" id="1.25.10.10">
    <property type="entry name" value="Leucine-rich Repeat Variant"/>
    <property type="match status" value="2"/>
</dbReference>
<dbReference type="InterPro" id="IPR016024">
    <property type="entry name" value="ARM-type_fold"/>
</dbReference>
<dbReference type="GO" id="GO:0005881">
    <property type="term" value="C:cytoplasmic microtubule"/>
    <property type="evidence" value="ECO:0007669"/>
    <property type="project" value="TreeGrafter"/>
</dbReference>
<feature type="compositionally biased region" description="Low complexity" evidence="6">
    <location>
        <begin position="690"/>
        <end position="710"/>
    </location>
</feature>
<keyword evidence="3" id="KW-0132">Cell division</keyword>
<dbReference type="SMART" id="SM01349">
    <property type="entry name" value="TOG"/>
    <property type="match status" value="1"/>
</dbReference>
<reference evidence="8" key="1">
    <citation type="submission" date="2018-04" db="EMBL/GenBank/DDBJ databases">
        <title>Whole genome sequencing of Hypsizygus marmoreus.</title>
        <authorList>
            <person name="Choi I.-G."/>
            <person name="Min B."/>
            <person name="Kim J.-G."/>
            <person name="Kim S."/>
            <person name="Oh Y.-L."/>
            <person name="Kong W.-S."/>
            <person name="Park H."/>
            <person name="Jeong J."/>
            <person name="Song E.-S."/>
        </authorList>
    </citation>
    <scope>NUCLEOTIDE SEQUENCE [LARGE SCALE GENOMIC DNA]</scope>
    <source>
        <strain evidence="8">51987-8</strain>
    </source>
</reference>
<proteinExistence type="inferred from homology"/>
<dbReference type="GO" id="GO:1990023">
    <property type="term" value="C:mitotic spindle midzone"/>
    <property type="evidence" value="ECO:0007669"/>
    <property type="project" value="TreeGrafter"/>
</dbReference>
<evidence type="ECO:0000256" key="5">
    <source>
        <dbReference type="ARBA" id="ARBA00022776"/>
    </source>
</evidence>
<dbReference type="PANTHER" id="PTHR21567:SF9">
    <property type="entry name" value="CLIP-ASSOCIATING PROTEIN"/>
    <property type="match status" value="1"/>
</dbReference>
<keyword evidence="5" id="KW-0498">Mitosis</keyword>
<feature type="region of interest" description="Disordered" evidence="6">
    <location>
        <begin position="314"/>
        <end position="333"/>
    </location>
</feature>
<dbReference type="GO" id="GO:0005815">
    <property type="term" value="C:microtubule organizing center"/>
    <property type="evidence" value="ECO:0007669"/>
    <property type="project" value="TreeGrafter"/>
</dbReference>
<dbReference type="InterPro" id="IPR034085">
    <property type="entry name" value="TOG"/>
</dbReference>
<evidence type="ECO:0000313" key="8">
    <source>
        <dbReference type="EMBL" id="RDB23289.1"/>
    </source>
</evidence>
<feature type="region of interest" description="Disordered" evidence="6">
    <location>
        <begin position="938"/>
        <end position="963"/>
    </location>
</feature>
<keyword evidence="9" id="KW-1185">Reference proteome</keyword>
<evidence type="ECO:0000256" key="1">
    <source>
        <dbReference type="ARBA" id="ARBA00004186"/>
    </source>
</evidence>
<dbReference type="OrthoDB" id="46159at2759"/>
<comment type="subcellular location">
    <subcellularLocation>
        <location evidence="1">Cytoplasm</location>
        <location evidence="1">Cytoskeleton</location>
        <location evidence="1">Spindle</location>
    </subcellularLocation>
</comment>
<dbReference type="InterPro" id="IPR011989">
    <property type="entry name" value="ARM-like"/>
</dbReference>
<evidence type="ECO:0000256" key="3">
    <source>
        <dbReference type="ARBA" id="ARBA00022618"/>
    </source>
</evidence>
<evidence type="ECO:0000256" key="4">
    <source>
        <dbReference type="ARBA" id="ARBA00022701"/>
    </source>
</evidence>
<feature type="compositionally biased region" description="Low complexity" evidence="6">
    <location>
        <begin position="750"/>
        <end position="761"/>
    </location>
</feature>
<dbReference type="Pfam" id="PF12348">
    <property type="entry name" value="CLASP_N"/>
    <property type="match status" value="1"/>
</dbReference>
<dbReference type="STRING" id="39966.A0A369JM40"/>
<evidence type="ECO:0000259" key="7">
    <source>
        <dbReference type="SMART" id="SM01349"/>
    </source>
</evidence>
<feature type="region of interest" description="Disordered" evidence="6">
    <location>
        <begin position="283"/>
        <end position="307"/>
    </location>
</feature>
<comment type="caution">
    <text evidence="8">The sequence shown here is derived from an EMBL/GenBank/DDBJ whole genome shotgun (WGS) entry which is preliminary data.</text>
</comment>
<dbReference type="InterPro" id="IPR024395">
    <property type="entry name" value="CLASP_N_dom"/>
</dbReference>
<feature type="region of interest" description="Disordered" evidence="6">
    <location>
        <begin position="639"/>
        <end position="798"/>
    </location>
</feature>
<evidence type="ECO:0000256" key="6">
    <source>
        <dbReference type="SAM" id="MobiDB-lite"/>
    </source>
</evidence>
<keyword evidence="5" id="KW-0131">Cell cycle</keyword>
<dbReference type="GO" id="GO:0051301">
    <property type="term" value="P:cell division"/>
    <property type="evidence" value="ECO:0007669"/>
    <property type="project" value="UniProtKB-KW"/>
</dbReference>